<dbReference type="InterPro" id="IPR039537">
    <property type="entry name" value="Retrotran_Ty1/copia-like"/>
</dbReference>
<keyword evidence="1" id="KW-0175">Coiled coil</keyword>
<dbReference type="Proteomes" id="UP001151760">
    <property type="component" value="Unassembled WGS sequence"/>
</dbReference>
<dbReference type="Gene3D" id="3.30.420.10">
    <property type="entry name" value="Ribonuclease H-like superfamily/Ribonuclease H"/>
    <property type="match status" value="1"/>
</dbReference>
<feature type="coiled-coil region" evidence="1">
    <location>
        <begin position="66"/>
        <end position="100"/>
    </location>
</feature>
<dbReference type="SUPFAM" id="SSF53098">
    <property type="entry name" value="Ribonuclease H-like"/>
    <property type="match status" value="1"/>
</dbReference>
<dbReference type="PANTHER" id="PTHR42648:SF18">
    <property type="entry name" value="RETROTRANSPOSON, UNCLASSIFIED-LIKE PROTEIN"/>
    <property type="match status" value="1"/>
</dbReference>
<evidence type="ECO:0000256" key="1">
    <source>
        <dbReference type="SAM" id="Coils"/>
    </source>
</evidence>
<dbReference type="InterPro" id="IPR036397">
    <property type="entry name" value="RNaseH_sf"/>
</dbReference>
<evidence type="ECO:0000313" key="4">
    <source>
        <dbReference type="Proteomes" id="UP001151760"/>
    </source>
</evidence>
<accession>A0ABQ4Y8B2</accession>
<sequence>MSIQVTKSAEATKDTQIVNETLTAKLERYKERVKLLEERQNVDLNSREKYIDSQMNDIILHKNAKFASFEEQINTLKQNLSKYVKENESLMTSIEVLKKQTKAKENKVLLIEYNETLELKAQLAKKEHMVEKTIFNELVLRCSCLENHCVNIELKLQHKKESFLNNRHLNNQDAPEIQEFFQINEWQAKLKAKDVSIANLKKHIESLKGKNVVEKDVTPNNVNVIALGMFKLDLEPLSPKLLKTRDVHIDYIKHTQEHADTLREIVEHARALRHLDSDLDSACRSNHPLVLELGLLKAYGRKMLSAHQLLAFSKYTCYIRDLEGVNLLKGSRGSNLYTLSLEDMMLSSPICLLSKASKTKYWLWHRRLSHLNFDYITTLAKQGLVRGLPKLKFKKDHLCSACALGKSKKHTHKPKAKDFVQENPYLLHIDLCRPMKIQSINGKKYILVIVDDYSRFTWVKYL</sequence>
<name>A0ABQ4Y8B2_9ASTR</name>
<dbReference type="PANTHER" id="PTHR42648">
    <property type="entry name" value="TRANSPOSASE, PUTATIVE-RELATED"/>
    <property type="match status" value="1"/>
</dbReference>
<protein>
    <submittedName>
        <fullName evidence="3">Retrovirus-related pol polyprotein from transposon TNT 1-94</fullName>
    </submittedName>
</protein>
<comment type="caution">
    <text evidence="3">The sequence shown here is derived from an EMBL/GenBank/DDBJ whole genome shotgun (WGS) entry which is preliminary data.</text>
</comment>
<reference evidence="3" key="1">
    <citation type="journal article" date="2022" name="Int. J. Mol. Sci.">
        <title>Draft Genome of Tanacetum Coccineum: Genomic Comparison of Closely Related Tanacetum-Family Plants.</title>
        <authorList>
            <person name="Yamashiro T."/>
            <person name="Shiraishi A."/>
            <person name="Nakayama K."/>
            <person name="Satake H."/>
        </authorList>
    </citation>
    <scope>NUCLEOTIDE SEQUENCE</scope>
</reference>
<proteinExistence type="predicted"/>
<dbReference type="InterPro" id="IPR012337">
    <property type="entry name" value="RNaseH-like_sf"/>
</dbReference>
<keyword evidence="4" id="KW-1185">Reference proteome</keyword>
<dbReference type="Pfam" id="PF13976">
    <property type="entry name" value="gag_pre-integrs"/>
    <property type="match status" value="1"/>
</dbReference>
<dbReference type="InterPro" id="IPR025724">
    <property type="entry name" value="GAG-pre-integrase_dom"/>
</dbReference>
<reference evidence="3" key="2">
    <citation type="submission" date="2022-01" db="EMBL/GenBank/DDBJ databases">
        <authorList>
            <person name="Yamashiro T."/>
            <person name="Shiraishi A."/>
            <person name="Satake H."/>
            <person name="Nakayama K."/>
        </authorList>
    </citation>
    <scope>NUCLEOTIDE SEQUENCE</scope>
</reference>
<dbReference type="EMBL" id="BQNB010010166">
    <property type="protein sequence ID" value="GJS73610.1"/>
    <property type="molecule type" value="Genomic_DNA"/>
</dbReference>
<evidence type="ECO:0000313" key="3">
    <source>
        <dbReference type="EMBL" id="GJS73610.1"/>
    </source>
</evidence>
<evidence type="ECO:0000259" key="2">
    <source>
        <dbReference type="Pfam" id="PF13976"/>
    </source>
</evidence>
<feature type="domain" description="GAG-pre-integrase" evidence="2">
    <location>
        <begin position="335"/>
        <end position="407"/>
    </location>
</feature>
<gene>
    <name evidence="3" type="ORF">Tco_0706451</name>
</gene>
<organism evidence="3 4">
    <name type="scientific">Tanacetum coccineum</name>
    <dbReference type="NCBI Taxonomy" id="301880"/>
    <lineage>
        <taxon>Eukaryota</taxon>
        <taxon>Viridiplantae</taxon>
        <taxon>Streptophyta</taxon>
        <taxon>Embryophyta</taxon>
        <taxon>Tracheophyta</taxon>
        <taxon>Spermatophyta</taxon>
        <taxon>Magnoliopsida</taxon>
        <taxon>eudicotyledons</taxon>
        <taxon>Gunneridae</taxon>
        <taxon>Pentapetalae</taxon>
        <taxon>asterids</taxon>
        <taxon>campanulids</taxon>
        <taxon>Asterales</taxon>
        <taxon>Asteraceae</taxon>
        <taxon>Asteroideae</taxon>
        <taxon>Anthemideae</taxon>
        <taxon>Anthemidinae</taxon>
        <taxon>Tanacetum</taxon>
    </lineage>
</organism>